<evidence type="ECO:0000313" key="5">
    <source>
        <dbReference type="Proteomes" id="UP001591681"/>
    </source>
</evidence>
<feature type="signal peptide" evidence="2">
    <location>
        <begin position="1"/>
        <end position="21"/>
    </location>
</feature>
<dbReference type="GO" id="GO:0005615">
    <property type="term" value="C:extracellular space"/>
    <property type="evidence" value="ECO:0007669"/>
    <property type="project" value="UniProtKB-KW"/>
</dbReference>
<comment type="caution">
    <text evidence="4">The sequence shown here is derived from an EMBL/GenBank/DDBJ whole genome shotgun (WGS) entry which is preliminary data.</text>
</comment>
<feature type="chain" id="PRO_5044891154" description="Chemokine interleukin-8-like domain-containing protein" evidence="2">
    <location>
        <begin position="22"/>
        <end position="90"/>
    </location>
</feature>
<dbReference type="Pfam" id="PF00048">
    <property type="entry name" value="IL8"/>
    <property type="match status" value="1"/>
</dbReference>
<dbReference type="CDD" id="cd00272">
    <property type="entry name" value="Chemokine_CC"/>
    <property type="match status" value="1"/>
</dbReference>
<keyword evidence="2" id="KW-0732">Signal</keyword>
<evidence type="ECO:0000313" key="4">
    <source>
        <dbReference type="EMBL" id="KAL2097066.1"/>
    </source>
</evidence>
<proteinExistence type="predicted"/>
<accession>A0ABD1KDI5</accession>
<dbReference type="InterPro" id="IPR036048">
    <property type="entry name" value="Interleukin_8-like_sf"/>
</dbReference>
<gene>
    <name evidence="4" type="ORF">ACEWY4_006273</name>
</gene>
<dbReference type="Gene3D" id="2.40.50.40">
    <property type="match status" value="1"/>
</dbReference>
<dbReference type="EMBL" id="JBHFQA010000006">
    <property type="protein sequence ID" value="KAL2097066.1"/>
    <property type="molecule type" value="Genomic_DNA"/>
</dbReference>
<evidence type="ECO:0000259" key="3">
    <source>
        <dbReference type="SMART" id="SM00199"/>
    </source>
</evidence>
<feature type="domain" description="Chemokine interleukin-8-like" evidence="3">
    <location>
        <begin position="29"/>
        <end position="88"/>
    </location>
</feature>
<dbReference type="SMART" id="SM00199">
    <property type="entry name" value="SCY"/>
    <property type="match status" value="1"/>
</dbReference>
<dbReference type="GO" id="GO:0005125">
    <property type="term" value="F:cytokine activity"/>
    <property type="evidence" value="ECO:0007669"/>
    <property type="project" value="UniProtKB-KW"/>
</dbReference>
<evidence type="ECO:0000256" key="2">
    <source>
        <dbReference type="SAM" id="SignalP"/>
    </source>
</evidence>
<dbReference type="InterPro" id="IPR039809">
    <property type="entry name" value="Chemokine_b/g/d"/>
</dbReference>
<name>A0ABD1KDI5_9TELE</name>
<dbReference type="Proteomes" id="UP001591681">
    <property type="component" value="Unassembled WGS sequence"/>
</dbReference>
<evidence type="ECO:0000256" key="1">
    <source>
        <dbReference type="ARBA" id="ARBA00022514"/>
    </source>
</evidence>
<keyword evidence="5" id="KW-1185">Reference proteome</keyword>
<dbReference type="InterPro" id="IPR001811">
    <property type="entry name" value="Chemokine_IL8-like_dom"/>
</dbReference>
<dbReference type="AlphaFoldDB" id="A0ABD1KDI5"/>
<organism evidence="4 5">
    <name type="scientific">Coilia grayii</name>
    <name type="common">Gray's grenadier anchovy</name>
    <dbReference type="NCBI Taxonomy" id="363190"/>
    <lineage>
        <taxon>Eukaryota</taxon>
        <taxon>Metazoa</taxon>
        <taxon>Chordata</taxon>
        <taxon>Craniata</taxon>
        <taxon>Vertebrata</taxon>
        <taxon>Euteleostomi</taxon>
        <taxon>Actinopterygii</taxon>
        <taxon>Neopterygii</taxon>
        <taxon>Teleostei</taxon>
        <taxon>Clupei</taxon>
        <taxon>Clupeiformes</taxon>
        <taxon>Clupeoidei</taxon>
        <taxon>Engraulidae</taxon>
        <taxon>Coilinae</taxon>
        <taxon>Coilia</taxon>
    </lineage>
</organism>
<dbReference type="PANTHER" id="PTHR12015">
    <property type="entry name" value="SMALL INDUCIBLE CYTOKINE A"/>
    <property type="match status" value="1"/>
</dbReference>
<dbReference type="PANTHER" id="PTHR12015:SF108">
    <property type="entry name" value="C-C MOTIF CHEMOKINE 20"/>
    <property type="match status" value="1"/>
</dbReference>
<sequence>MAKVTISLCALLGLLLVLTSTGETKLTRPPTCCTEYTKRELPVDRITGYTVERTGRCRLDAVKFHMVSGKVVCANPAEEWAKNAMKAIRK</sequence>
<dbReference type="SUPFAM" id="SSF54117">
    <property type="entry name" value="Interleukin 8-like chemokines"/>
    <property type="match status" value="1"/>
</dbReference>
<protein>
    <recommendedName>
        <fullName evidence="3">Chemokine interleukin-8-like domain-containing protein</fullName>
    </recommendedName>
</protein>
<keyword evidence="1" id="KW-0202">Cytokine</keyword>
<reference evidence="4 5" key="1">
    <citation type="submission" date="2024-09" db="EMBL/GenBank/DDBJ databases">
        <title>A chromosome-level genome assembly of Gray's grenadier anchovy, Coilia grayii.</title>
        <authorList>
            <person name="Fu Z."/>
        </authorList>
    </citation>
    <scope>NUCLEOTIDE SEQUENCE [LARGE SCALE GENOMIC DNA]</scope>
    <source>
        <strain evidence="4">G4</strain>
        <tissue evidence="4">Muscle</tissue>
    </source>
</reference>